<feature type="compositionally biased region" description="Basic residues" evidence="2">
    <location>
        <begin position="139"/>
        <end position="149"/>
    </location>
</feature>
<feature type="domain" description="Glycosyltransferase family 28 N-terminal" evidence="3">
    <location>
        <begin position="248"/>
        <end position="409"/>
    </location>
</feature>
<dbReference type="PANTHER" id="PTHR48050">
    <property type="entry name" value="STEROL 3-BETA-GLUCOSYLTRANSFERASE"/>
    <property type="match status" value="1"/>
</dbReference>
<protein>
    <submittedName>
        <fullName evidence="5">Sterol 3-beta-glucosyltransferase</fullName>
    </submittedName>
</protein>
<feature type="compositionally biased region" description="Low complexity" evidence="2">
    <location>
        <begin position="52"/>
        <end position="71"/>
    </location>
</feature>
<reference evidence="5" key="2">
    <citation type="submission" date="2023-05" db="EMBL/GenBank/DDBJ databases">
        <authorList>
            <consortium name="Lawrence Berkeley National Laboratory"/>
            <person name="Steindorff A."/>
            <person name="Hensen N."/>
            <person name="Bonometti L."/>
            <person name="Westerberg I."/>
            <person name="Brannstrom I.O."/>
            <person name="Guillou S."/>
            <person name="Cros-Aarteil S."/>
            <person name="Calhoun S."/>
            <person name="Haridas S."/>
            <person name="Kuo A."/>
            <person name="Mondo S."/>
            <person name="Pangilinan J."/>
            <person name="Riley R."/>
            <person name="Labutti K."/>
            <person name="Andreopoulos B."/>
            <person name="Lipzen A."/>
            <person name="Chen C."/>
            <person name="Yanf M."/>
            <person name="Daum C."/>
            <person name="Ng V."/>
            <person name="Clum A."/>
            <person name="Ohm R."/>
            <person name="Martin F."/>
            <person name="Silar P."/>
            <person name="Natvig D."/>
            <person name="Lalanne C."/>
            <person name="Gautier V."/>
            <person name="Ament-Velasquez S.L."/>
            <person name="Kruys A."/>
            <person name="Hutchinson M.I."/>
            <person name="Powell A.J."/>
            <person name="Barry K."/>
            <person name="Miller A.N."/>
            <person name="Grigoriev I.V."/>
            <person name="Debuchy R."/>
            <person name="Gladieux P."/>
            <person name="Thoren M.H."/>
            <person name="Johannesson H."/>
        </authorList>
    </citation>
    <scope>NUCLEOTIDE SEQUENCE</scope>
    <source>
        <strain evidence="5">CBS 990.96</strain>
    </source>
</reference>
<organism evidence="5 6">
    <name type="scientific">Podospora fimiseda</name>
    <dbReference type="NCBI Taxonomy" id="252190"/>
    <lineage>
        <taxon>Eukaryota</taxon>
        <taxon>Fungi</taxon>
        <taxon>Dikarya</taxon>
        <taxon>Ascomycota</taxon>
        <taxon>Pezizomycotina</taxon>
        <taxon>Sordariomycetes</taxon>
        <taxon>Sordariomycetidae</taxon>
        <taxon>Sordariales</taxon>
        <taxon>Podosporaceae</taxon>
        <taxon>Podospora</taxon>
    </lineage>
</organism>
<reference evidence="5" key="1">
    <citation type="journal article" date="2023" name="Mol. Phylogenet. Evol.">
        <title>Genome-scale phylogeny and comparative genomics of the fungal order Sordariales.</title>
        <authorList>
            <person name="Hensen N."/>
            <person name="Bonometti L."/>
            <person name="Westerberg I."/>
            <person name="Brannstrom I.O."/>
            <person name="Guillou S."/>
            <person name="Cros-Aarteil S."/>
            <person name="Calhoun S."/>
            <person name="Haridas S."/>
            <person name="Kuo A."/>
            <person name="Mondo S."/>
            <person name="Pangilinan J."/>
            <person name="Riley R."/>
            <person name="LaButti K."/>
            <person name="Andreopoulos B."/>
            <person name="Lipzen A."/>
            <person name="Chen C."/>
            <person name="Yan M."/>
            <person name="Daum C."/>
            <person name="Ng V."/>
            <person name="Clum A."/>
            <person name="Steindorff A."/>
            <person name="Ohm R.A."/>
            <person name="Martin F."/>
            <person name="Silar P."/>
            <person name="Natvig D.O."/>
            <person name="Lalanne C."/>
            <person name="Gautier V."/>
            <person name="Ament-Velasquez S.L."/>
            <person name="Kruys A."/>
            <person name="Hutchinson M.I."/>
            <person name="Powell A.J."/>
            <person name="Barry K."/>
            <person name="Miller A.N."/>
            <person name="Grigoriev I.V."/>
            <person name="Debuchy R."/>
            <person name="Gladieux P."/>
            <person name="Hiltunen Thoren M."/>
            <person name="Johannesson H."/>
        </authorList>
    </citation>
    <scope>NUCLEOTIDE SEQUENCE</scope>
    <source>
        <strain evidence="5">CBS 990.96</strain>
    </source>
</reference>
<accession>A0AAN7H4T0</accession>
<feature type="domain" description="Erythromycin biosynthesis protein CIII-like C-terminal" evidence="4">
    <location>
        <begin position="579"/>
        <end position="673"/>
    </location>
</feature>
<evidence type="ECO:0000259" key="4">
    <source>
        <dbReference type="Pfam" id="PF06722"/>
    </source>
</evidence>
<dbReference type="GO" id="GO:0016906">
    <property type="term" value="F:sterol 3-beta-glucosyltransferase activity"/>
    <property type="evidence" value="ECO:0007669"/>
    <property type="project" value="UniProtKB-ARBA"/>
</dbReference>
<dbReference type="FunFam" id="3.40.50.2000:FF:000009">
    <property type="entry name" value="Sterol 3-beta-glucosyltransferase UGT80A2"/>
    <property type="match status" value="1"/>
</dbReference>
<keyword evidence="6" id="KW-1185">Reference proteome</keyword>
<dbReference type="Pfam" id="PF03033">
    <property type="entry name" value="Glyco_transf_28"/>
    <property type="match status" value="1"/>
</dbReference>
<dbReference type="InterPro" id="IPR004276">
    <property type="entry name" value="GlycoTrans_28_N"/>
</dbReference>
<evidence type="ECO:0000256" key="2">
    <source>
        <dbReference type="SAM" id="MobiDB-lite"/>
    </source>
</evidence>
<evidence type="ECO:0000256" key="1">
    <source>
        <dbReference type="ARBA" id="ARBA00022679"/>
    </source>
</evidence>
<evidence type="ECO:0000313" key="5">
    <source>
        <dbReference type="EMBL" id="KAK4232038.1"/>
    </source>
</evidence>
<feature type="region of interest" description="Disordered" evidence="2">
    <location>
        <begin position="1131"/>
        <end position="1150"/>
    </location>
</feature>
<feature type="compositionally biased region" description="Polar residues" evidence="2">
    <location>
        <begin position="72"/>
        <end position="82"/>
    </location>
</feature>
<gene>
    <name evidence="5" type="ORF">QBC38DRAFT_540961</name>
</gene>
<feature type="region of interest" description="Disordered" evidence="2">
    <location>
        <begin position="202"/>
        <end position="238"/>
    </location>
</feature>
<evidence type="ECO:0000313" key="6">
    <source>
        <dbReference type="Proteomes" id="UP001301958"/>
    </source>
</evidence>
<name>A0AAN7H4T0_9PEZI</name>
<dbReference type="EMBL" id="MU865289">
    <property type="protein sequence ID" value="KAK4232038.1"/>
    <property type="molecule type" value="Genomic_DNA"/>
</dbReference>
<feature type="region of interest" description="Disordered" evidence="2">
    <location>
        <begin position="790"/>
        <end position="848"/>
    </location>
</feature>
<dbReference type="GO" id="GO:0005975">
    <property type="term" value="P:carbohydrate metabolic process"/>
    <property type="evidence" value="ECO:0007669"/>
    <property type="project" value="InterPro"/>
</dbReference>
<keyword evidence="1" id="KW-0808">Transferase</keyword>
<feature type="compositionally biased region" description="Basic and acidic residues" evidence="2">
    <location>
        <begin position="795"/>
        <end position="818"/>
    </location>
</feature>
<dbReference type="AlphaFoldDB" id="A0AAN7H4T0"/>
<dbReference type="InterPro" id="IPR050426">
    <property type="entry name" value="Glycosyltransferase_28"/>
</dbReference>
<dbReference type="PANTHER" id="PTHR48050:SF5">
    <property type="entry name" value="UDP-GLUCOSE,STEROL TRANSFERASE"/>
    <property type="match status" value="1"/>
</dbReference>
<dbReference type="Pfam" id="PF06722">
    <property type="entry name" value="EryCIII-like_C"/>
    <property type="match status" value="1"/>
</dbReference>
<dbReference type="CDD" id="cd03784">
    <property type="entry name" value="GT1_Gtf-like"/>
    <property type="match status" value="1"/>
</dbReference>
<feature type="compositionally biased region" description="Polar residues" evidence="2">
    <location>
        <begin position="837"/>
        <end position="846"/>
    </location>
</feature>
<comment type="caution">
    <text evidence="5">The sequence shown here is derived from an EMBL/GenBank/DDBJ whole genome shotgun (WGS) entry which is preliminary data.</text>
</comment>
<feature type="compositionally biased region" description="Basic and acidic residues" evidence="2">
    <location>
        <begin position="206"/>
        <end position="226"/>
    </location>
</feature>
<dbReference type="Proteomes" id="UP001301958">
    <property type="component" value="Unassembled WGS sequence"/>
</dbReference>
<evidence type="ECO:0000259" key="3">
    <source>
        <dbReference type="Pfam" id="PF03033"/>
    </source>
</evidence>
<dbReference type="FunFam" id="3.40.50.2000:FF:000100">
    <property type="entry name" value="Glycosyltransferase family 1 protein"/>
    <property type="match status" value="1"/>
</dbReference>
<dbReference type="SUPFAM" id="SSF53756">
    <property type="entry name" value="UDP-Glycosyltransferase/glycogen phosphorylase"/>
    <property type="match status" value="1"/>
</dbReference>
<proteinExistence type="predicted"/>
<dbReference type="InterPro" id="IPR010610">
    <property type="entry name" value="EryCIII-like_C"/>
</dbReference>
<feature type="region of interest" description="Disordered" evidence="2">
    <location>
        <begin position="1"/>
        <end position="154"/>
    </location>
</feature>
<feature type="compositionally biased region" description="Low complexity" evidence="2">
    <location>
        <begin position="118"/>
        <end position="129"/>
    </location>
</feature>
<dbReference type="InterPro" id="IPR002213">
    <property type="entry name" value="UDP_glucos_trans"/>
</dbReference>
<sequence length="1182" mass="129606">MDHQIEPRQSSKANDDDDDELLQFETIYSDDGQERTVVRDQQGQITYPSYVPPSTQSPPQTAASSPPKQQPTTAPKMTPQHSTIDDLDGHASSIPPSPKTVYPPRRIATAPFAAIHYESSSESSSTSSSDYEEHFSGLSKRKRKKILKQKQKDDKYRRLSLGNEHYVSKGKVSKHDGRLSISLKDTSNTGYLAKALGQAARKMAPQKKEDIVDESKEEKARNEKAQKPSHPATMEMPEGLSSVPSLNIVIMVIGSRGDAQPFLKIGKVLKEQYGHRVRIATHPAFREFVEQDSGLEFFSVGGDPAELMSFMVKNPGMVPKLSTLKSGDISKRRQAMATMFRGFWRACINATDDETDSRNLKMMGARDPFVADAIIANPPSFAHVHCAEALGIPLHLMFTFPYTPTQAFPHPLARIKGGQMSGLEKNEQQGYANWISYPLVEMMVWQGLGDLVNEFRVKTLGLDPVSTLWAPGATYRLKVPMSYLWSPGVVAKPADWGEEVGVEGWVFLELGGSFKPEDGLEKFLEKEMDKEVVYIGFGSIVVDDADRFTDMIFEAVKKAGVRALVSKGWGGLGAGEGLEVPEDIYMLDNTPHDWLFPRVKACVIHGGAGTTAIALKCGKPTMIVPFFGDQYFWGSMVSNAGAGPEPVPYKELDADKLAEGIKFCLSSEAQEAVDKIAKGIAEEGDGAENACRAFHKGLVLNGERSMRCAILSERVATWKMKETGLRLSSVAAEMLVQRGLIGWKKLRLLRHNEWNDFEGPGEPITGITGSIMGTVGNVFGGIGGVPYRVAKKMNRSKEREEDKKKNKGDKMKKEREEQQPPPHVETTTAGAVHRRNSASSTSTLSNPAEEVAHQIGHGALKSAAAIAKAPIDLSLAVAQGFHNAPRLYGDDTVRRPIRITGIKSGLKAAGHEFVFGIWDGWTGVVKLPWRGAKEGGIRGFVTGVGMGLTGFVLKDIAAIIGPVGYTLKGVVKQAERGKQPIKYIRKARMVQGERELKQMSEEEREKKGKEVVKGWAIMFRLWEELEREEKMKGKKSLRAKLGGRHRRARKRREWDGLFESLEVAEGALEGLKRGEGFEGLMMKKGKWKEVVEEGEADGGVNGVQQPPVVEGIDGGEESGEKEETADAVKNPFTAAGVSREDGVKSPPVLPDHEVEIAKKVGGAKLLEVGTEVGTEDVNGVKV</sequence>
<dbReference type="Gene3D" id="3.40.50.2000">
    <property type="entry name" value="Glycogen Phosphorylase B"/>
    <property type="match status" value="2"/>
</dbReference>